<dbReference type="AlphaFoldDB" id="A0A927CQZ4"/>
<dbReference type="GO" id="GO:0004560">
    <property type="term" value="F:alpha-L-fucosidase activity"/>
    <property type="evidence" value="ECO:0007669"/>
    <property type="project" value="InterPro"/>
</dbReference>
<organism evidence="4 5">
    <name type="scientific">Paenibacillus arenilitoris</name>
    <dbReference type="NCBI Taxonomy" id="2772299"/>
    <lineage>
        <taxon>Bacteria</taxon>
        <taxon>Bacillati</taxon>
        <taxon>Bacillota</taxon>
        <taxon>Bacilli</taxon>
        <taxon>Bacillales</taxon>
        <taxon>Paenibacillaceae</taxon>
        <taxon>Paenibacillus</taxon>
    </lineage>
</organism>
<dbReference type="PIRSF" id="PIRSF007663">
    <property type="entry name" value="UCP007663"/>
    <property type="match status" value="1"/>
</dbReference>
<reference evidence="4" key="1">
    <citation type="submission" date="2020-09" db="EMBL/GenBank/DDBJ databases">
        <title>A novel bacterium of genus Paenibacillus, isolated from South China Sea.</title>
        <authorList>
            <person name="Huang H."/>
            <person name="Mo K."/>
            <person name="Hu Y."/>
        </authorList>
    </citation>
    <scope>NUCLEOTIDE SEQUENCE</scope>
    <source>
        <strain evidence="4">IB182493</strain>
    </source>
</reference>
<dbReference type="Pfam" id="PF14498">
    <property type="entry name" value="Glyco_hyd_65N_2"/>
    <property type="match status" value="1"/>
</dbReference>
<feature type="domain" description="Glycosyl hydrolase family 95 N-terminal" evidence="1">
    <location>
        <begin position="19"/>
        <end position="256"/>
    </location>
</feature>
<evidence type="ECO:0000313" key="4">
    <source>
        <dbReference type="EMBL" id="MBD2871962.1"/>
    </source>
</evidence>
<name>A0A927CQZ4_9BACL</name>
<dbReference type="GO" id="GO:0005975">
    <property type="term" value="P:carbohydrate metabolic process"/>
    <property type="evidence" value="ECO:0007669"/>
    <property type="project" value="InterPro"/>
</dbReference>
<keyword evidence="4" id="KW-0378">Hydrolase</keyword>
<protein>
    <submittedName>
        <fullName evidence="4">Glycoside hydrolase family 95 protein</fullName>
    </submittedName>
</protein>
<sequence length="792" mass="87565">MNRYRAASPRAQGTIKRRLWYKAPASTWEEALPIGNGRLGGMIFGGVAKETIMLNEDSLWHGGPIEGDNAEGLAYVPEIRKLLREGKQRDAEHLARMGLTSSPKYMHPYQPLGVLQLWMKEHEGEFGGYERELDISEAVARVRYACGQSAYEREYFSSAVDGVMAVRLQADVPGGITAAIHLMRRPFDEGSAGDGAHSDTVTMQGQCGPDGVRYAAAVRAMAEGERARVKVIGDFLSVEEADAVTLLLASGTSFRHDDPEKSCLEQLQAAGRYRYAELKERHVRDYSAYYDRVELELRGGDDERAQSNAEELPTDERLRKLGEGGQDPGLFALFYQFGRYLLLSCSRPGTLAANLQGIWNASFTPPWESKYTININTQMNYWPAEAGGLPECHEPLFDLVDRMLEPGRRTARSVYGCRGFVAHHNTNLWGNTHVEGVLLTCSIWPMGAAWLCLHLWDHYRFGLDDSFLRERAYPLLKEASLFFLDYMDSDGGGRLVTGPSLSPENRFILPNGETGTLCMGPSMDSQIVHALWSACIEAARIVAVPGGDGADDAALRRELEAALRKLPEPEIGKHGQIKEWLEDWEEADPGHRHISQLFALHPGEQIHARRTPELVEAARRTIGRRLAGGGGHTGWSRAWIVNFWARLEEGGEAYGHLRRLLTHSTYPNLFDAHPPFQIDGNFGGAAGISEMLLQSHGGELVLLPALPPEWSGGKAAGLRARGALTVDLEWGDGRLKEARISAKKRVDCRLRCRSVGAFVITAGDLTIAECTGTAMAEFQLEAGQTYRVNPIA</sequence>
<dbReference type="PANTHER" id="PTHR31084">
    <property type="entry name" value="ALPHA-L-FUCOSIDASE 2"/>
    <property type="match status" value="1"/>
</dbReference>
<evidence type="ECO:0000313" key="5">
    <source>
        <dbReference type="Proteomes" id="UP000632125"/>
    </source>
</evidence>
<dbReference type="InterPro" id="IPR027414">
    <property type="entry name" value="GH95_N_dom"/>
</dbReference>
<dbReference type="Pfam" id="PF22124">
    <property type="entry name" value="Glyco_hydro_95_cat"/>
    <property type="match status" value="1"/>
</dbReference>
<dbReference type="InterPro" id="IPR049053">
    <property type="entry name" value="AFCA-like_C"/>
</dbReference>
<dbReference type="InterPro" id="IPR054363">
    <property type="entry name" value="GH95_cat"/>
</dbReference>
<dbReference type="InterPro" id="IPR012341">
    <property type="entry name" value="6hp_glycosidase-like_sf"/>
</dbReference>
<dbReference type="FunFam" id="1.50.10.10:FF:000028">
    <property type="entry name" value="Alpha-L-fucosidase 2"/>
    <property type="match status" value="1"/>
</dbReference>
<dbReference type="PANTHER" id="PTHR31084:SF0">
    <property type="entry name" value="ALPHA-L-FUCOSIDASE 2"/>
    <property type="match status" value="1"/>
</dbReference>
<dbReference type="InterPro" id="IPR016518">
    <property type="entry name" value="Alpha-L-fucosidase"/>
</dbReference>
<proteinExistence type="predicted"/>
<feature type="domain" description="Alpha fucosidase A-like C-terminal" evidence="2">
    <location>
        <begin position="694"/>
        <end position="788"/>
    </location>
</feature>
<comment type="caution">
    <text evidence="4">The sequence shown here is derived from an EMBL/GenBank/DDBJ whole genome shotgun (WGS) entry which is preliminary data.</text>
</comment>
<feature type="domain" description="Glycosyl hydrolase family 95 catalytic" evidence="3">
    <location>
        <begin position="275"/>
        <end position="692"/>
    </location>
</feature>
<dbReference type="Proteomes" id="UP000632125">
    <property type="component" value="Unassembled WGS sequence"/>
</dbReference>
<dbReference type="InterPro" id="IPR008928">
    <property type="entry name" value="6-hairpin_glycosidase_sf"/>
</dbReference>
<evidence type="ECO:0000259" key="1">
    <source>
        <dbReference type="Pfam" id="PF14498"/>
    </source>
</evidence>
<dbReference type="EMBL" id="JACXIY010000039">
    <property type="protein sequence ID" value="MBD2871962.1"/>
    <property type="molecule type" value="Genomic_DNA"/>
</dbReference>
<dbReference type="Gene3D" id="1.50.10.10">
    <property type="match status" value="1"/>
</dbReference>
<dbReference type="Pfam" id="PF21307">
    <property type="entry name" value="Glyco_hydro_95_C"/>
    <property type="match status" value="1"/>
</dbReference>
<dbReference type="SUPFAM" id="SSF48208">
    <property type="entry name" value="Six-hairpin glycosidases"/>
    <property type="match status" value="1"/>
</dbReference>
<keyword evidence="5" id="KW-1185">Reference proteome</keyword>
<evidence type="ECO:0000259" key="2">
    <source>
        <dbReference type="Pfam" id="PF21307"/>
    </source>
</evidence>
<accession>A0A927CQZ4</accession>
<gene>
    <name evidence="4" type="ORF">IDH41_25615</name>
</gene>
<evidence type="ECO:0000259" key="3">
    <source>
        <dbReference type="Pfam" id="PF22124"/>
    </source>
</evidence>